<keyword evidence="2" id="KW-0805">Transcription regulation</keyword>
<feature type="compositionally biased region" description="Polar residues" evidence="6">
    <location>
        <begin position="1"/>
        <end position="13"/>
    </location>
</feature>
<dbReference type="InterPro" id="IPR001739">
    <property type="entry name" value="Methyl_CpG_DNA-bd"/>
</dbReference>
<evidence type="ECO:0000256" key="4">
    <source>
        <dbReference type="ARBA" id="ARBA00023163"/>
    </source>
</evidence>
<dbReference type="Proteomes" id="UP000233551">
    <property type="component" value="Unassembled WGS sequence"/>
</dbReference>
<evidence type="ECO:0000256" key="6">
    <source>
        <dbReference type="SAM" id="MobiDB-lite"/>
    </source>
</evidence>
<accession>A0A2I0I8X0</accession>
<comment type="subcellular location">
    <subcellularLocation>
        <location evidence="1">Nucleus</location>
    </subcellularLocation>
</comment>
<dbReference type="PROSITE" id="PS50982">
    <property type="entry name" value="MBD"/>
    <property type="match status" value="1"/>
</dbReference>
<organism evidence="8 9">
    <name type="scientific">Punica granatum</name>
    <name type="common">Pomegranate</name>
    <dbReference type="NCBI Taxonomy" id="22663"/>
    <lineage>
        <taxon>Eukaryota</taxon>
        <taxon>Viridiplantae</taxon>
        <taxon>Streptophyta</taxon>
        <taxon>Embryophyta</taxon>
        <taxon>Tracheophyta</taxon>
        <taxon>Spermatophyta</taxon>
        <taxon>Magnoliopsida</taxon>
        <taxon>eudicotyledons</taxon>
        <taxon>Gunneridae</taxon>
        <taxon>Pentapetalae</taxon>
        <taxon>rosids</taxon>
        <taxon>malvids</taxon>
        <taxon>Myrtales</taxon>
        <taxon>Lythraceae</taxon>
        <taxon>Punica</taxon>
    </lineage>
</organism>
<evidence type="ECO:0000256" key="3">
    <source>
        <dbReference type="ARBA" id="ARBA00023125"/>
    </source>
</evidence>
<evidence type="ECO:0000313" key="9">
    <source>
        <dbReference type="Proteomes" id="UP000233551"/>
    </source>
</evidence>
<evidence type="ECO:0000256" key="1">
    <source>
        <dbReference type="ARBA" id="ARBA00004123"/>
    </source>
</evidence>
<dbReference type="GO" id="GO:0005634">
    <property type="term" value="C:nucleus"/>
    <property type="evidence" value="ECO:0007669"/>
    <property type="project" value="UniProtKB-SubCell"/>
</dbReference>
<gene>
    <name evidence="8" type="ORF">CRG98_039199</name>
</gene>
<dbReference type="GO" id="GO:0003677">
    <property type="term" value="F:DNA binding"/>
    <property type="evidence" value="ECO:0007669"/>
    <property type="project" value="UniProtKB-KW"/>
</dbReference>
<dbReference type="AlphaFoldDB" id="A0A2I0I8X0"/>
<evidence type="ECO:0000313" key="8">
    <source>
        <dbReference type="EMBL" id="PKI40422.1"/>
    </source>
</evidence>
<comment type="caution">
    <text evidence="8">The sequence shown here is derived from an EMBL/GenBank/DDBJ whole genome shotgun (WGS) entry which is preliminary data.</text>
</comment>
<evidence type="ECO:0000256" key="5">
    <source>
        <dbReference type="ARBA" id="ARBA00023242"/>
    </source>
</evidence>
<name>A0A2I0I8X0_PUNGR</name>
<dbReference type="EMBL" id="PGOL01003568">
    <property type="protein sequence ID" value="PKI40422.1"/>
    <property type="molecule type" value="Genomic_DNA"/>
</dbReference>
<keyword evidence="4" id="KW-0804">Transcription</keyword>
<sequence>MKQGHSSGSVTDSGNDKGKDKININISPLSMETLSKIKKHIYRRRFRPTGRYFMHDNTSPGYGWLLPGWLAEERHMEYGRVYRYYYDPSGRLYKTRREVLIAWKQSGVIVMDN</sequence>
<feature type="domain" description="MBD" evidence="7">
    <location>
        <begin position="55"/>
        <end position="113"/>
    </location>
</feature>
<evidence type="ECO:0000259" key="7">
    <source>
        <dbReference type="PROSITE" id="PS50982"/>
    </source>
</evidence>
<protein>
    <recommendedName>
        <fullName evidence="7">MBD domain-containing protein</fullName>
    </recommendedName>
</protein>
<proteinExistence type="predicted"/>
<keyword evidence="5" id="KW-0539">Nucleus</keyword>
<dbReference type="InterPro" id="IPR016177">
    <property type="entry name" value="DNA-bd_dom_sf"/>
</dbReference>
<reference evidence="8 9" key="1">
    <citation type="submission" date="2017-11" db="EMBL/GenBank/DDBJ databases">
        <title>De-novo sequencing of pomegranate (Punica granatum L.) genome.</title>
        <authorList>
            <person name="Akparov Z."/>
            <person name="Amiraslanov A."/>
            <person name="Hajiyeva S."/>
            <person name="Abbasov M."/>
            <person name="Kaur K."/>
            <person name="Hamwieh A."/>
            <person name="Solovyev V."/>
            <person name="Salamov A."/>
            <person name="Braich B."/>
            <person name="Kosarev P."/>
            <person name="Mahmoud A."/>
            <person name="Hajiyev E."/>
            <person name="Babayeva S."/>
            <person name="Izzatullayeva V."/>
            <person name="Mammadov A."/>
            <person name="Mammadov A."/>
            <person name="Sharifova S."/>
            <person name="Ojaghi J."/>
            <person name="Eynullazada K."/>
            <person name="Bayramov B."/>
            <person name="Abdulazimova A."/>
            <person name="Shahmuradov I."/>
        </authorList>
    </citation>
    <scope>NUCLEOTIDE SEQUENCE [LARGE SCALE GENOMIC DNA]</scope>
    <source>
        <strain evidence="9">cv. AG2017</strain>
        <tissue evidence="8">Leaf</tissue>
    </source>
</reference>
<dbReference type="SUPFAM" id="SSF54171">
    <property type="entry name" value="DNA-binding domain"/>
    <property type="match status" value="1"/>
</dbReference>
<keyword evidence="3" id="KW-0238">DNA-binding</keyword>
<evidence type="ECO:0000256" key="2">
    <source>
        <dbReference type="ARBA" id="ARBA00023015"/>
    </source>
</evidence>
<keyword evidence="9" id="KW-1185">Reference proteome</keyword>
<feature type="region of interest" description="Disordered" evidence="6">
    <location>
        <begin position="1"/>
        <end position="23"/>
    </location>
</feature>